<dbReference type="EMBL" id="OC003397">
    <property type="protein sequence ID" value="CAD7263248.1"/>
    <property type="molecule type" value="Genomic_DNA"/>
</dbReference>
<proteinExistence type="predicted"/>
<name>A0A7R9AZ23_TIMSH</name>
<reference evidence="1" key="1">
    <citation type="submission" date="2020-11" db="EMBL/GenBank/DDBJ databases">
        <authorList>
            <person name="Tran Van P."/>
        </authorList>
    </citation>
    <scope>NUCLEOTIDE SEQUENCE</scope>
</reference>
<dbReference type="AlphaFoldDB" id="A0A7R9AZ23"/>
<sequence length="133" mass="14225">MKEGQAVAQLCRTVSDVTVFGVASKTKHEALKSTIDQVLERGSDYASEVRNSPMASLVLTDSSQLTSDSQHLGIGKVELEQVNSHLRGGRVENLLGEKTLLVHPTEIRTLISPSSAFDLITTSALANYATEAG</sequence>
<accession>A0A7R9AZ23</accession>
<dbReference type="Gene3D" id="3.40.50.720">
    <property type="entry name" value="NAD(P)-binding Rossmann-like Domain"/>
    <property type="match status" value="1"/>
</dbReference>
<gene>
    <name evidence="1" type="ORF">TSIB3V08_LOCUS7334</name>
</gene>
<organism evidence="1">
    <name type="scientific">Timema shepardi</name>
    <name type="common">Walking stick</name>
    <dbReference type="NCBI Taxonomy" id="629360"/>
    <lineage>
        <taxon>Eukaryota</taxon>
        <taxon>Metazoa</taxon>
        <taxon>Ecdysozoa</taxon>
        <taxon>Arthropoda</taxon>
        <taxon>Hexapoda</taxon>
        <taxon>Insecta</taxon>
        <taxon>Pterygota</taxon>
        <taxon>Neoptera</taxon>
        <taxon>Polyneoptera</taxon>
        <taxon>Phasmatodea</taxon>
        <taxon>Timematodea</taxon>
        <taxon>Timematoidea</taxon>
        <taxon>Timematidae</taxon>
        <taxon>Timema</taxon>
    </lineage>
</organism>
<protein>
    <submittedName>
        <fullName evidence="1">Uncharacterized protein</fullName>
    </submittedName>
</protein>
<evidence type="ECO:0000313" key="1">
    <source>
        <dbReference type="EMBL" id="CAD7263248.1"/>
    </source>
</evidence>